<evidence type="ECO:0000259" key="9">
    <source>
        <dbReference type="PROSITE" id="PS50893"/>
    </source>
</evidence>
<evidence type="ECO:0000313" key="10">
    <source>
        <dbReference type="EMBL" id="PAE01731.1"/>
    </source>
</evidence>
<keyword evidence="4" id="KW-1003">Cell membrane</keyword>
<organism evidence="11 12">
    <name type="scientific">Terribacillus saccharophilus</name>
    <dbReference type="NCBI Taxonomy" id="361277"/>
    <lineage>
        <taxon>Bacteria</taxon>
        <taxon>Bacillati</taxon>
        <taxon>Bacillota</taxon>
        <taxon>Bacilli</taxon>
        <taxon>Bacillales</taxon>
        <taxon>Bacillaceae</taxon>
        <taxon>Terribacillus</taxon>
    </lineage>
</organism>
<proteinExistence type="inferred from homology"/>
<keyword evidence="8" id="KW-0472">Membrane</keyword>
<evidence type="ECO:0000256" key="6">
    <source>
        <dbReference type="ARBA" id="ARBA00022840"/>
    </source>
</evidence>
<evidence type="ECO:0000256" key="2">
    <source>
        <dbReference type="ARBA" id="ARBA00005417"/>
    </source>
</evidence>
<accession>A0A268HAT6</accession>
<dbReference type="SMART" id="SM00382">
    <property type="entry name" value="AAA"/>
    <property type="match status" value="2"/>
</dbReference>
<feature type="domain" description="ABC transporter" evidence="9">
    <location>
        <begin position="6"/>
        <end position="247"/>
    </location>
</feature>
<comment type="caution">
    <text evidence="11">The sequence shown here is derived from an EMBL/GenBank/DDBJ whole genome shotgun (WGS) entry which is preliminary data.</text>
</comment>
<comment type="subcellular location">
    <subcellularLocation>
        <location evidence="1">Cell membrane</location>
        <topology evidence="1">Peripheral membrane protein</topology>
    </subcellularLocation>
</comment>
<dbReference type="CDD" id="cd03225">
    <property type="entry name" value="ABC_cobalt_CbiO_domain1"/>
    <property type="match status" value="2"/>
</dbReference>
<dbReference type="AlphaFoldDB" id="A0A268HAT6"/>
<dbReference type="EMBL" id="NPBJ01000002">
    <property type="protein sequence ID" value="PAE01731.1"/>
    <property type="molecule type" value="Genomic_DNA"/>
</dbReference>
<dbReference type="PANTHER" id="PTHR43553:SF19">
    <property type="entry name" value="HMP_THIAMINE IMPORT ATP-BINDING PROTEIN YKOD-RELATED"/>
    <property type="match status" value="1"/>
</dbReference>
<dbReference type="InterPro" id="IPR027417">
    <property type="entry name" value="P-loop_NTPase"/>
</dbReference>
<dbReference type="SUPFAM" id="SSF52540">
    <property type="entry name" value="P-loop containing nucleoside triphosphate hydrolases"/>
    <property type="match status" value="2"/>
</dbReference>
<dbReference type="GO" id="GO:0005524">
    <property type="term" value="F:ATP binding"/>
    <property type="evidence" value="ECO:0007669"/>
    <property type="project" value="UniProtKB-KW"/>
</dbReference>
<sequence length="537" mass="60517">MTQALLEVDQLTVTFEEESTPTLDDLSFTVQEGESILLLGPSGSGKSTLTYCLNGLYPKELDGKMSGSIYFAGSKIEDFKSGKINLEVGTVFQDPETQFCMLTVEDEIAFGLENKKISPDLMESEIDRVLSLVGLQHRKKDQIHTLSGGQKQKLALAAVLALEPRLLILDEPTANLDPAASKDLVETIRHLKEEQEITLLIIEHNIDYWLPIINRTMLLDQDGSLFFDGDLSEAVNMYDEELQQRGIWLPEAALLAKQAQLPKPWPLTIDLLPPDLQFQTKTSEVLQKKEQIIQVENAVFRNKEKVLLDIPALTIKHGEFLAITGKNGSGKTLLSRQITGLLKPTAGDIEVLGKKLRRWKTNELYQQIGYVFQNPEHQFLTDSVWNEIAFGQAVNADEIQRVLEDIQLAAQADKHPFTLSQGQKRRLSVSTMLVQKPQLLVLDEPTFGQDSHTTEVLMDLIWRHHQRGCTIVMITHDMELVDRFASRVLIVDQGRIVADDQPAGIWKRKDLSDYGLSLPAKEAYNKRTQEDSLYASY</sequence>
<name>A0A268HAT6_9BACI</name>
<evidence type="ECO:0000256" key="1">
    <source>
        <dbReference type="ARBA" id="ARBA00004202"/>
    </source>
</evidence>
<dbReference type="GO" id="GO:0042626">
    <property type="term" value="F:ATPase-coupled transmembrane transporter activity"/>
    <property type="evidence" value="ECO:0007669"/>
    <property type="project" value="TreeGrafter"/>
</dbReference>
<feature type="domain" description="ABC transporter" evidence="9">
    <location>
        <begin position="293"/>
        <end position="518"/>
    </location>
</feature>
<protein>
    <recommendedName>
        <fullName evidence="9">ABC transporter domain-containing protein</fullName>
    </recommendedName>
</protein>
<keyword evidence="6" id="KW-0067">ATP-binding</keyword>
<keyword evidence="13" id="KW-1185">Reference proteome</keyword>
<dbReference type="Proteomes" id="UP000216852">
    <property type="component" value="Unassembled WGS sequence"/>
</dbReference>
<dbReference type="GO" id="GO:0043190">
    <property type="term" value="C:ATP-binding cassette (ABC) transporter complex"/>
    <property type="evidence" value="ECO:0007669"/>
    <property type="project" value="TreeGrafter"/>
</dbReference>
<gene>
    <name evidence="10" type="ORF">CHH48_00515</name>
    <name evidence="11" type="ORF">CHI12_13485</name>
</gene>
<dbReference type="RefSeq" id="WP_095217414.1">
    <property type="nucleotide sequence ID" value="NZ_NPBH01000062.1"/>
</dbReference>
<dbReference type="InterPro" id="IPR015856">
    <property type="entry name" value="ABC_transpr_CbiO/EcfA_su"/>
</dbReference>
<dbReference type="PROSITE" id="PS50893">
    <property type="entry name" value="ABC_TRANSPORTER_2"/>
    <property type="match status" value="2"/>
</dbReference>
<evidence type="ECO:0000313" key="12">
    <source>
        <dbReference type="Proteomes" id="UP000216475"/>
    </source>
</evidence>
<dbReference type="GO" id="GO:0016887">
    <property type="term" value="F:ATP hydrolysis activity"/>
    <property type="evidence" value="ECO:0007669"/>
    <property type="project" value="InterPro"/>
</dbReference>
<dbReference type="InterPro" id="IPR003593">
    <property type="entry name" value="AAA+_ATPase"/>
</dbReference>
<dbReference type="Gene3D" id="3.40.50.300">
    <property type="entry name" value="P-loop containing nucleotide triphosphate hydrolases"/>
    <property type="match status" value="2"/>
</dbReference>
<dbReference type="NCBIfam" id="NF010167">
    <property type="entry name" value="PRK13648.1"/>
    <property type="match status" value="2"/>
</dbReference>
<evidence type="ECO:0000313" key="11">
    <source>
        <dbReference type="EMBL" id="PAE06979.1"/>
    </source>
</evidence>
<evidence type="ECO:0000313" key="13">
    <source>
        <dbReference type="Proteomes" id="UP000216852"/>
    </source>
</evidence>
<dbReference type="EMBL" id="NPBH01000062">
    <property type="protein sequence ID" value="PAE06979.1"/>
    <property type="molecule type" value="Genomic_DNA"/>
</dbReference>
<dbReference type="InterPro" id="IPR017871">
    <property type="entry name" value="ABC_transporter-like_CS"/>
</dbReference>
<dbReference type="InterPro" id="IPR003439">
    <property type="entry name" value="ABC_transporter-like_ATP-bd"/>
</dbReference>
<evidence type="ECO:0000256" key="5">
    <source>
        <dbReference type="ARBA" id="ARBA00022741"/>
    </source>
</evidence>
<evidence type="ECO:0000256" key="4">
    <source>
        <dbReference type="ARBA" id="ARBA00022475"/>
    </source>
</evidence>
<evidence type="ECO:0000256" key="8">
    <source>
        <dbReference type="ARBA" id="ARBA00023136"/>
    </source>
</evidence>
<dbReference type="Pfam" id="PF00005">
    <property type="entry name" value="ABC_tran"/>
    <property type="match status" value="2"/>
</dbReference>
<dbReference type="PANTHER" id="PTHR43553">
    <property type="entry name" value="HEAVY METAL TRANSPORTER"/>
    <property type="match status" value="1"/>
</dbReference>
<evidence type="ECO:0000256" key="3">
    <source>
        <dbReference type="ARBA" id="ARBA00022448"/>
    </source>
</evidence>
<dbReference type="Proteomes" id="UP000216475">
    <property type="component" value="Unassembled WGS sequence"/>
</dbReference>
<keyword evidence="3" id="KW-0813">Transport</keyword>
<dbReference type="InterPro" id="IPR050095">
    <property type="entry name" value="ECF_ABC_transporter_ATP-bd"/>
</dbReference>
<dbReference type="OrthoDB" id="501320at2"/>
<dbReference type="PROSITE" id="PS00211">
    <property type="entry name" value="ABC_TRANSPORTER_1"/>
    <property type="match status" value="2"/>
</dbReference>
<reference evidence="12 13" key="1">
    <citation type="submission" date="2017-07" db="EMBL/GenBank/DDBJ databases">
        <title>Isolation and whole genome analysis of endospore-forming bacteria from heroin.</title>
        <authorList>
            <person name="Kalinowski J."/>
            <person name="Ahrens B."/>
            <person name="Al-Dilaimi A."/>
            <person name="Winkler A."/>
            <person name="Wibberg D."/>
            <person name="Schleenbecker U."/>
            <person name="Ruckert C."/>
            <person name="Wolfel R."/>
            <person name="Grass G."/>
        </authorList>
    </citation>
    <scope>NUCLEOTIDE SEQUENCE [LARGE SCALE GENOMIC DNA]</scope>
    <source>
        <strain evidence="11 12">7509</strain>
        <strain evidence="10 13">7517-1</strain>
    </source>
</reference>
<comment type="similarity">
    <text evidence="2">Belongs to the ABC transporter superfamily.</text>
</comment>
<evidence type="ECO:0000256" key="7">
    <source>
        <dbReference type="ARBA" id="ARBA00022967"/>
    </source>
</evidence>
<keyword evidence="5" id="KW-0547">Nucleotide-binding</keyword>
<keyword evidence="7" id="KW-1278">Translocase</keyword>